<proteinExistence type="predicted"/>
<comment type="caution">
    <text evidence="1">The sequence shown here is derived from an EMBL/GenBank/DDBJ whole genome shotgun (WGS) entry which is preliminary data.</text>
</comment>
<name>A0A8X6LQC6_TRICU</name>
<protein>
    <submittedName>
        <fullName evidence="1">Uncharacterized protein</fullName>
    </submittedName>
</protein>
<dbReference type="Proteomes" id="UP000887116">
    <property type="component" value="Unassembled WGS sequence"/>
</dbReference>
<dbReference type="EMBL" id="BMAO01027709">
    <property type="protein sequence ID" value="GFR19106.1"/>
    <property type="molecule type" value="Genomic_DNA"/>
</dbReference>
<reference evidence="1" key="1">
    <citation type="submission" date="2020-07" db="EMBL/GenBank/DDBJ databases">
        <title>Multicomponent nature underlies the extraordinary mechanical properties of spider dragline silk.</title>
        <authorList>
            <person name="Kono N."/>
            <person name="Nakamura H."/>
            <person name="Mori M."/>
            <person name="Yoshida Y."/>
            <person name="Ohtoshi R."/>
            <person name="Malay A.D."/>
            <person name="Moran D.A.P."/>
            <person name="Tomita M."/>
            <person name="Numata K."/>
            <person name="Arakawa K."/>
        </authorList>
    </citation>
    <scope>NUCLEOTIDE SEQUENCE</scope>
</reference>
<keyword evidence="2" id="KW-1185">Reference proteome</keyword>
<gene>
    <name evidence="1" type="ORF">TNCT_639871</name>
</gene>
<accession>A0A8X6LQC6</accession>
<organism evidence="1 2">
    <name type="scientific">Trichonephila clavata</name>
    <name type="common">Joro spider</name>
    <name type="synonym">Nephila clavata</name>
    <dbReference type="NCBI Taxonomy" id="2740835"/>
    <lineage>
        <taxon>Eukaryota</taxon>
        <taxon>Metazoa</taxon>
        <taxon>Ecdysozoa</taxon>
        <taxon>Arthropoda</taxon>
        <taxon>Chelicerata</taxon>
        <taxon>Arachnida</taxon>
        <taxon>Araneae</taxon>
        <taxon>Araneomorphae</taxon>
        <taxon>Entelegynae</taxon>
        <taxon>Araneoidea</taxon>
        <taxon>Nephilidae</taxon>
        <taxon>Trichonephila</taxon>
    </lineage>
</organism>
<evidence type="ECO:0000313" key="2">
    <source>
        <dbReference type="Proteomes" id="UP000887116"/>
    </source>
</evidence>
<evidence type="ECO:0000313" key="1">
    <source>
        <dbReference type="EMBL" id="GFR19106.1"/>
    </source>
</evidence>
<dbReference type="AlphaFoldDB" id="A0A8X6LQC6"/>
<sequence>MNCIGIEILMFSHPPTFCRDCPPPWQVLEANDPTIHFWNYLLPLRDGKPPMSALDTRFGSEVYISTPSRKIDDTMSFDYNFPSHGEGNTFPESDSGPLKRWYHWVTFETEQTPRWNTFGCNRTARL</sequence>